<evidence type="ECO:0000256" key="1">
    <source>
        <dbReference type="SAM" id="MobiDB-lite"/>
    </source>
</evidence>
<organism evidence="2 3">
    <name type="scientific">Mesorhabditis belari</name>
    <dbReference type="NCBI Taxonomy" id="2138241"/>
    <lineage>
        <taxon>Eukaryota</taxon>
        <taxon>Metazoa</taxon>
        <taxon>Ecdysozoa</taxon>
        <taxon>Nematoda</taxon>
        <taxon>Chromadorea</taxon>
        <taxon>Rhabditida</taxon>
        <taxon>Rhabditina</taxon>
        <taxon>Rhabditomorpha</taxon>
        <taxon>Rhabditoidea</taxon>
        <taxon>Rhabditidae</taxon>
        <taxon>Mesorhabditinae</taxon>
        <taxon>Mesorhabditis</taxon>
    </lineage>
</organism>
<feature type="compositionally biased region" description="Basic and acidic residues" evidence="1">
    <location>
        <begin position="46"/>
        <end position="56"/>
    </location>
</feature>
<dbReference type="AlphaFoldDB" id="A0AAF3J6I2"/>
<dbReference type="WBParaSite" id="MBELARI_LOCUS19276">
    <property type="protein sequence ID" value="MBELARI_LOCUS19276"/>
    <property type="gene ID" value="MBELARI_LOCUS19276"/>
</dbReference>
<evidence type="ECO:0000313" key="3">
    <source>
        <dbReference type="WBParaSite" id="MBELARI_LOCUS19276"/>
    </source>
</evidence>
<dbReference type="Proteomes" id="UP000887575">
    <property type="component" value="Unassembled WGS sequence"/>
</dbReference>
<sequence>MIFATVVSEGSPSFLSYPSTSIDFLPIYSPPMKHSRLPEASSMGTRETREAGCQTEKDSFDDRALLLASHLLKMCDDFDAEFFEPHRKHSKRPKKSGLSLFFNFFVY</sequence>
<name>A0AAF3J6I2_9BILA</name>
<accession>A0AAF3J6I2</accession>
<reference evidence="3" key="1">
    <citation type="submission" date="2024-02" db="UniProtKB">
        <authorList>
            <consortium name="WormBaseParasite"/>
        </authorList>
    </citation>
    <scope>IDENTIFICATION</scope>
</reference>
<protein>
    <submittedName>
        <fullName evidence="3">Uncharacterized protein</fullName>
    </submittedName>
</protein>
<evidence type="ECO:0000313" key="2">
    <source>
        <dbReference type="Proteomes" id="UP000887575"/>
    </source>
</evidence>
<feature type="region of interest" description="Disordered" evidence="1">
    <location>
        <begin position="36"/>
        <end position="56"/>
    </location>
</feature>
<proteinExistence type="predicted"/>
<keyword evidence="2" id="KW-1185">Reference proteome</keyword>